<gene>
    <name evidence="1" type="ORF">S01H4_06653</name>
</gene>
<reference evidence="1" key="1">
    <citation type="journal article" date="2014" name="Front. Microbiol.">
        <title>High frequency of phylogenetically diverse reductive dehalogenase-homologous genes in deep subseafloor sedimentary metagenomes.</title>
        <authorList>
            <person name="Kawai M."/>
            <person name="Futagami T."/>
            <person name="Toyoda A."/>
            <person name="Takaki Y."/>
            <person name="Nishi S."/>
            <person name="Hori S."/>
            <person name="Arai W."/>
            <person name="Tsubouchi T."/>
            <person name="Morono Y."/>
            <person name="Uchiyama I."/>
            <person name="Ito T."/>
            <person name="Fujiyama A."/>
            <person name="Inagaki F."/>
            <person name="Takami H."/>
        </authorList>
    </citation>
    <scope>NUCLEOTIDE SEQUENCE</scope>
    <source>
        <strain evidence="1">Expedition CK06-06</strain>
    </source>
</reference>
<proteinExistence type="predicted"/>
<feature type="non-terminal residue" evidence="1">
    <location>
        <position position="1"/>
    </location>
</feature>
<comment type="caution">
    <text evidence="1">The sequence shown here is derived from an EMBL/GenBank/DDBJ whole genome shotgun (WGS) entry which is preliminary data.</text>
</comment>
<evidence type="ECO:0000313" key="1">
    <source>
        <dbReference type="EMBL" id="GAG56179.1"/>
    </source>
</evidence>
<protein>
    <submittedName>
        <fullName evidence="1">Uncharacterized protein</fullName>
    </submittedName>
</protein>
<dbReference type="EMBL" id="BART01002080">
    <property type="protein sequence ID" value="GAG56179.1"/>
    <property type="molecule type" value="Genomic_DNA"/>
</dbReference>
<organism evidence="1">
    <name type="scientific">marine sediment metagenome</name>
    <dbReference type="NCBI Taxonomy" id="412755"/>
    <lineage>
        <taxon>unclassified sequences</taxon>
        <taxon>metagenomes</taxon>
        <taxon>ecological metagenomes</taxon>
    </lineage>
</organism>
<accession>X0YJC1</accession>
<dbReference type="AlphaFoldDB" id="X0YJC1"/>
<sequence length="33" mass="3631">RPYASGSLNKNPNNIIIEIIVLIVTNNSYFVPG</sequence>
<name>X0YJC1_9ZZZZ</name>